<evidence type="ECO:0008006" key="4">
    <source>
        <dbReference type="Google" id="ProtNLM"/>
    </source>
</evidence>
<feature type="signal peptide" evidence="1">
    <location>
        <begin position="1"/>
        <end position="25"/>
    </location>
</feature>
<keyword evidence="3" id="KW-1185">Reference proteome</keyword>
<name>A0ABW2CTJ9_9ACTN</name>
<keyword evidence="1" id="KW-0732">Signal</keyword>
<organism evidence="2 3">
    <name type="scientific">Actinomadura yumaensis</name>
    <dbReference type="NCBI Taxonomy" id="111807"/>
    <lineage>
        <taxon>Bacteria</taxon>
        <taxon>Bacillati</taxon>
        <taxon>Actinomycetota</taxon>
        <taxon>Actinomycetes</taxon>
        <taxon>Streptosporangiales</taxon>
        <taxon>Thermomonosporaceae</taxon>
        <taxon>Actinomadura</taxon>
    </lineage>
</organism>
<gene>
    <name evidence="2" type="ORF">ACFQKB_33940</name>
</gene>
<evidence type="ECO:0000313" key="3">
    <source>
        <dbReference type="Proteomes" id="UP001596380"/>
    </source>
</evidence>
<dbReference type="EMBL" id="JBHSXS010000030">
    <property type="protein sequence ID" value="MFC6884802.1"/>
    <property type="molecule type" value="Genomic_DNA"/>
</dbReference>
<comment type="caution">
    <text evidence="2">The sequence shown here is derived from an EMBL/GenBank/DDBJ whole genome shotgun (WGS) entry which is preliminary data.</text>
</comment>
<proteinExistence type="predicted"/>
<feature type="chain" id="PRO_5046478907" description="Carboxypeptidase regulatory-like domain-containing protein" evidence="1">
    <location>
        <begin position="26"/>
        <end position="563"/>
    </location>
</feature>
<dbReference type="RefSeq" id="WP_378063862.1">
    <property type="nucleotide sequence ID" value="NZ_JBHSXS010000030.1"/>
</dbReference>
<accession>A0ABW2CTJ9</accession>
<evidence type="ECO:0000256" key="1">
    <source>
        <dbReference type="SAM" id="SignalP"/>
    </source>
</evidence>
<reference evidence="3" key="1">
    <citation type="journal article" date="2019" name="Int. J. Syst. Evol. Microbiol.">
        <title>The Global Catalogue of Microorganisms (GCM) 10K type strain sequencing project: providing services to taxonomists for standard genome sequencing and annotation.</title>
        <authorList>
            <consortium name="The Broad Institute Genomics Platform"/>
            <consortium name="The Broad Institute Genome Sequencing Center for Infectious Disease"/>
            <person name="Wu L."/>
            <person name="Ma J."/>
        </authorList>
    </citation>
    <scope>NUCLEOTIDE SEQUENCE [LARGE SCALE GENOMIC DNA]</scope>
    <source>
        <strain evidence="3">JCM 3369</strain>
    </source>
</reference>
<dbReference type="Proteomes" id="UP001596380">
    <property type="component" value="Unassembled WGS sequence"/>
</dbReference>
<protein>
    <recommendedName>
        <fullName evidence="4">Carboxypeptidase regulatory-like domain-containing protein</fullName>
    </recommendedName>
</protein>
<sequence>MRRRLAVAALTAAILPTISALPAVADAPRSAGSGSAGSGSAASPAVTGGPVIRSAAVLGDGTGKVEVTHEPQVRRIELRVRRAGTAEVVAVLSDFALDGALTPVLDRWRSAGRVTLPPVGDFAVDVSVWSADGERTDKTDASRVTRRLRSKLSDVRISPEVYDAESGPLDLTGRLTSFDPDGTERPLAGARVTSGDGVFVTRADGTFSGKAPAARMVTVTYAGDGTHGATWADSNTIAFRELETRISIASTKAPLAGDKVTVSGLLERRTAAGAWGPLPRKPLAITFYNRDTKARERSAETVSGADGRYSVAVPVPASGQWQAAFDLDGSDRGYGDSAAGTGTVYVHQPTAVTATSVGPSPVAAGGAVTVRGQVVRPRLTGARAVATDGLVTLQFSADGKDWRNLKNVRTDGQGRFTAAAAASKDGYWRAWYDGGPFGNASSDTQDQESFGKAGYVDVRYGTRFTSFNASPEPVRKGRTLTVAGRLQRNSGGWKAAGAGAVVNVYFRAKGTSKWTLAGNVKTDSKGAFRKGFKASKDGTWMASYKGSGTYLGSSGPGDYVDVR</sequence>
<evidence type="ECO:0000313" key="2">
    <source>
        <dbReference type="EMBL" id="MFC6884802.1"/>
    </source>
</evidence>